<evidence type="ECO:0000313" key="2">
    <source>
        <dbReference type="Proteomes" id="UP000000271"/>
    </source>
</evidence>
<accession>D6XXB6</accession>
<dbReference type="AlphaFoldDB" id="D6XXB6"/>
<sequence length="158" mass="17976">MKRLMGLLIIMVMGTGLYYTSANETGEVMVVLESEREGQVFFERPVSAGDIYELSWIHSVEKTPWAERYAVTDGDAFLLERTEFASYGAGVPHEANEVRTENGMIIYDGINTLHDDLRWIHSHQAEHALYINGEQAFPPSAIPHQTAVRLYIEWRSSE</sequence>
<dbReference type="RefSeq" id="WP_013171402.1">
    <property type="nucleotide sequence ID" value="NC_014219.1"/>
</dbReference>
<proteinExistence type="predicted"/>
<name>D6XXB6_BACIE</name>
<dbReference type="EMBL" id="CP001791">
    <property type="protein sequence ID" value="ADH97973.1"/>
    <property type="molecule type" value="Genomic_DNA"/>
</dbReference>
<dbReference type="Proteomes" id="UP000000271">
    <property type="component" value="Chromosome"/>
</dbReference>
<dbReference type="OrthoDB" id="4411648at2"/>
<evidence type="ECO:0000313" key="1">
    <source>
        <dbReference type="EMBL" id="ADH97973.1"/>
    </source>
</evidence>
<protein>
    <recommendedName>
        <fullName evidence="3">DUF1850 domain-containing protein</fullName>
    </recommendedName>
</protein>
<dbReference type="HOGENOM" id="CLU_110564_0_0_9"/>
<gene>
    <name evidence="1" type="ordered locus">Bsel_0435</name>
</gene>
<dbReference type="InterPro" id="IPR015001">
    <property type="entry name" value="DUF1850"/>
</dbReference>
<organism evidence="1 2">
    <name type="scientific">Bacillus selenitireducens (strain ATCC 700615 / DSM 15326 / MLS10)</name>
    <dbReference type="NCBI Taxonomy" id="439292"/>
    <lineage>
        <taxon>Bacteria</taxon>
        <taxon>Bacillati</taxon>
        <taxon>Bacillota</taxon>
        <taxon>Bacilli</taxon>
        <taxon>Bacillales</taxon>
        <taxon>Bacillaceae</taxon>
        <taxon>Salisediminibacterium</taxon>
    </lineage>
</organism>
<evidence type="ECO:0008006" key="3">
    <source>
        <dbReference type="Google" id="ProtNLM"/>
    </source>
</evidence>
<reference evidence="1" key="1">
    <citation type="submission" date="2009-10" db="EMBL/GenBank/DDBJ databases">
        <title>Complete sequence of Bacillus selenitireducens MLS10.</title>
        <authorList>
            <consortium name="US DOE Joint Genome Institute"/>
            <person name="Lucas S."/>
            <person name="Copeland A."/>
            <person name="Lapidus A."/>
            <person name="Glavina del Rio T."/>
            <person name="Dalin E."/>
            <person name="Tice H."/>
            <person name="Bruce D."/>
            <person name="Goodwin L."/>
            <person name="Pitluck S."/>
            <person name="Sims D."/>
            <person name="Brettin T."/>
            <person name="Detter J.C."/>
            <person name="Han C."/>
            <person name="Larimer F."/>
            <person name="Land M."/>
            <person name="Hauser L."/>
            <person name="Kyrpides N."/>
            <person name="Ovchinnikova G."/>
            <person name="Stolz J."/>
        </authorList>
    </citation>
    <scope>NUCLEOTIDE SEQUENCE [LARGE SCALE GENOMIC DNA]</scope>
    <source>
        <strain evidence="1">MLS10</strain>
    </source>
</reference>
<keyword evidence="2" id="KW-1185">Reference proteome</keyword>
<dbReference type="KEGG" id="bse:Bsel_0435"/>
<dbReference type="Pfam" id="PF08905">
    <property type="entry name" value="DUF1850"/>
    <property type="match status" value="1"/>
</dbReference>
<dbReference type="eggNOG" id="COG4729">
    <property type="taxonomic scope" value="Bacteria"/>
</dbReference>
<dbReference type="STRING" id="439292.Bsel_0435"/>